<dbReference type="SMART" id="SM01117">
    <property type="entry name" value="Cyt-b5"/>
    <property type="match status" value="1"/>
</dbReference>
<dbReference type="Proteomes" id="UP000078546">
    <property type="component" value="Unassembled WGS sequence"/>
</dbReference>
<dbReference type="PANTHER" id="PTHR19359:SF25">
    <property type="entry name" value="CYTOCHROME B5 HEME-BINDING DOMAIN-CONTAINING PROTEIN"/>
    <property type="match status" value="1"/>
</dbReference>
<feature type="domain" description="Cytochrome b5 heme-binding" evidence="5">
    <location>
        <begin position="91"/>
        <end position="166"/>
    </location>
</feature>
<dbReference type="AlphaFoldDB" id="A0A1A8X2R3"/>
<proteinExistence type="inferred from homology"/>
<evidence type="ECO:0000256" key="1">
    <source>
        <dbReference type="ARBA" id="ARBA00022617"/>
    </source>
</evidence>
<name>A0A1A8X2R3_PLAOA</name>
<sequence length="224" mass="25732">MVHKVGGGEINGKTHCSKDEYTHNVTKHSTSMQGAERKNWVASLLHGYLTKLIRSRSPLIGEHYARNNAGSLLPNKRDFHPSEANMRTKKLRVFADADLEKLKKELKCCIIINDLVYDVSSFYDHPGGYDLFKEYEGKDATASFVQVGHSVNAQQMMKDYLIGIKKNSKLYKKKINKKTVEDSIEYIYHSEDEIRKEEEAKTNKPEVVRVGEYTSKQHYAHTYT</sequence>
<evidence type="ECO:0000313" key="7">
    <source>
        <dbReference type="Proteomes" id="UP000078546"/>
    </source>
</evidence>
<protein>
    <submittedName>
        <fullName evidence="6">Cytochrome b5, putative</fullName>
    </submittedName>
</protein>
<dbReference type="Gene3D" id="3.10.120.10">
    <property type="entry name" value="Cytochrome b5-like heme/steroid binding domain"/>
    <property type="match status" value="1"/>
</dbReference>
<dbReference type="Pfam" id="PF00173">
    <property type="entry name" value="Cyt-b5"/>
    <property type="match status" value="1"/>
</dbReference>
<dbReference type="PROSITE" id="PS50255">
    <property type="entry name" value="CYTOCHROME_B5_2"/>
    <property type="match status" value="1"/>
</dbReference>
<dbReference type="InterPro" id="IPR036400">
    <property type="entry name" value="Cyt_B5-like_heme/steroid_sf"/>
</dbReference>
<accession>A0A1A8X2R3</accession>
<keyword evidence="2" id="KW-0479">Metal-binding</keyword>
<dbReference type="SUPFAM" id="SSF55856">
    <property type="entry name" value="Cytochrome b5-like heme/steroid binding domain"/>
    <property type="match status" value="1"/>
</dbReference>
<evidence type="ECO:0000256" key="4">
    <source>
        <dbReference type="ARBA" id="ARBA00038168"/>
    </source>
</evidence>
<dbReference type="GO" id="GO:0016020">
    <property type="term" value="C:membrane"/>
    <property type="evidence" value="ECO:0007669"/>
    <property type="project" value="TreeGrafter"/>
</dbReference>
<keyword evidence="1" id="KW-0349">Heme</keyword>
<dbReference type="EMBL" id="FLQV01000845">
    <property type="protein sequence ID" value="SBS98462.1"/>
    <property type="molecule type" value="Genomic_DNA"/>
</dbReference>
<keyword evidence="3" id="KW-0408">Iron</keyword>
<evidence type="ECO:0000256" key="2">
    <source>
        <dbReference type="ARBA" id="ARBA00022723"/>
    </source>
</evidence>
<evidence type="ECO:0000313" key="6">
    <source>
        <dbReference type="EMBL" id="SBS98462.1"/>
    </source>
</evidence>
<dbReference type="InterPro" id="IPR050668">
    <property type="entry name" value="Cytochrome_b5"/>
</dbReference>
<organism evidence="6 7">
    <name type="scientific">Plasmodium ovale curtisi</name>
    <dbReference type="NCBI Taxonomy" id="864141"/>
    <lineage>
        <taxon>Eukaryota</taxon>
        <taxon>Sar</taxon>
        <taxon>Alveolata</taxon>
        <taxon>Apicomplexa</taxon>
        <taxon>Aconoidasida</taxon>
        <taxon>Haemosporida</taxon>
        <taxon>Plasmodiidae</taxon>
        <taxon>Plasmodium</taxon>
        <taxon>Plasmodium (Plasmodium)</taxon>
    </lineage>
</organism>
<dbReference type="InterPro" id="IPR001199">
    <property type="entry name" value="Cyt_B5-like_heme/steroid-bd"/>
</dbReference>
<evidence type="ECO:0000256" key="3">
    <source>
        <dbReference type="ARBA" id="ARBA00023004"/>
    </source>
</evidence>
<gene>
    <name evidence="6" type="ORF">POVCU1_046310</name>
</gene>
<dbReference type="PANTHER" id="PTHR19359">
    <property type="entry name" value="CYTOCHROME B5"/>
    <property type="match status" value="1"/>
</dbReference>
<evidence type="ECO:0000259" key="5">
    <source>
        <dbReference type="PROSITE" id="PS50255"/>
    </source>
</evidence>
<comment type="similarity">
    <text evidence="4">Belongs to the cytochrome b5 family.</text>
</comment>
<reference evidence="7" key="1">
    <citation type="submission" date="2016-05" db="EMBL/GenBank/DDBJ databases">
        <authorList>
            <person name="Naeem Raeece"/>
        </authorList>
    </citation>
    <scope>NUCLEOTIDE SEQUENCE [LARGE SCALE GENOMIC DNA]</scope>
</reference>
<dbReference type="GO" id="GO:0020037">
    <property type="term" value="F:heme binding"/>
    <property type="evidence" value="ECO:0007669"/>
    <property type="project" value="TreeGrafter"/>
</dbReference>
<dbReference type="GO" id="GO:0046872">
    <property type="term" value="F:metal ion binding"/>
    <property type="evidence" value="ECO:0007669"/>
    <property type="project" value="UniProtKB-KW"/>
</dbReference>